<reference evidence="9" key="1">
    <citation type="journal article" date="2018" name="Gigascience">
        <title>Genome assembly of the Pink Ipe (Handroanthus impetiginosus, Bignoniaceae), a highly valued, ecologically keystone Neotropical timber forest tree.</title>
        <authorList>
            <person name="Silva-Junior O.B."/>
            <person name="Grattapaglia D."/>
            <person name="Novaes E."/>
            <person name="Collevatti R.G."/>
        </authorList>
    </citation>
    <scope>NUCLEOTIDE SEQUENCE [LARGE SCALE GENOMIC DNA]</scope>
    <source>
        <strain evidence="9">cv. UFG-1</strain>
    </source>
</reference>
<comment type="subcellular location">
    <subcellularLocation>
        <location evidence="1 6">Membrane</location>
        <topology evidence="1 6">Multi-pass membrane protein</topology>
    </subcellularLocation>
</comment>
<dbReference type="PANTHER" id="PTHR31218">
    <property type="entry name" value="WAT1-RELATED PROTEIN"/>
    <property type="match status" value="1"/>
</dbReference>
<evidence type="ECO:0000259" key="7">
    <source>
        <dbReference type="Pfam" id="PF00892"/>
    </source>
</evidence>
<dbReference type="GO" id="GO:0016020">
    <property type="term" value="C:membrane"/>
    <property type="evidence" value="ECO:0007669"/>
    <property type="project" value="UniProtKB-SubCell"/>
</dbReference>
<feature type="transmembrane region" description="Helical" evidence="6">
    <location>
        <begin position="73"/>
        <end position="92"/>
    </location>
</feature>
<dbReference type="InterPro" id="IPR030184">
    <property type="entry name" value="WAT1-related"/>
</dbReference>
<feature type="transmembrane region" description="Helical" evidence="6">
    <location>
        <begin position="12"/>
        <end position="32"/>
    </location>
</feature>
<feature type="transmembrane region" description="Helical" evidence="6">
    <location>
        <begin position="259"/>
        <end position="280"/>
    </location>
</feature>
<keyword evidence="9" id="KW-1185">Reference proteome</keyword>
<feature type="transmembrane region" description="Helical" evidence="6">
    <location>
        <begin position="191"/>
        <end position="211"/>
    </location>
</feature>
<dbReference type="GO" id="GO:0022857">
    <property type="term" value="F:transmembrane transporter activity"/>
    <property type="evidence" value="ECO:0007669"/>
    <property type="project" value="InterPro"/>
</dbReference>
<dbReference type="InterPro" id="IPR000620">
    <property type="entry name" value="EamA_dom"/>
</dbReference>
<organism evidence="8 9">
    <name type="scientific">Handroanthus impetiginosus</name>
    <dbReference type="NCBI Taxonomy" id="429701"/>
    <lineage>
        <taxon>Eukaryota</taxon>
        <taxon>Viridiplantae</taxon>
        <taxon>Streptophyta</taxon>
        <taxon>Embryophyta</taxon>
        <taxon>Tracheophyta</taxon>
        <taxon>Spermatophyta</taxon>
        <taxon>Magnoliopsida</taxon>
        <taxon>eudicotyledons</taxon>
        <taxon>Gunneridae</taxon>
        <taxon>Pentapetalae</taxon>
        <taxon>asterids</taxon>
        <taxon>lamiids</taxon>
        <taxon>Lamiales</taxon>
        <taxon>Bignoniaceae</taxon>
        <taxon>Crescentiina</taxon>
        <taxon>Tabebuia alliance</taxon>
        <taxon>Handroanthus</taxon>
    </lineage>
</organism>
<name>A0A2G9I1B5_9LAMI</name>
<dbReference type="AlphaFoldDB" id="A0A2G9I1B5"/>
<feature type="transmembrane region" description="Helical" evidence="6">
    <location>
        <begin position="137"/>
        <end position="155"/>
    </location>
</feature>
<dbReference type="SUPFAM" id="SSF103481">
    <property type="entry name" value="Multidrug resistance efflux transporter EmrE"/>
    <property type="match status" value="2"/>
</dbReference>
<evidence type="ECO:0000313" key="8">
    <source>
        <dbReference type="EMBL" id="PIN23558.1"/>
    </source>
</evidence>
<feature type="transmembrane region" description="Helical" evidence="6">
    <location>
        <begin position="287"/>
        <end position="307"/>
    </location>
</feature>
<sequence>MRRNYCSQEVLPFTAMVVAECLTVGLTTIYKAAVLKGLSYHIFMTYSYALSAILILPLAFIFHRKQTLPPFTFLVLGKFCLLGVLGFISQSLGYSGISYSNPTLAAALCNITPATTFILAVLLRVEKLNFKATSGQAKIVGTLVSIGGALVAVLYEGHVLISAHRKNKLNSPLFSTNYELSSANTSAQSNWILGGVLLSASYVFLSLWDTAQAKFVREYPAEFILVFFYNLSSCIISLPVGFYFEPNLTAWKLTADVRLYSILYSGIIGSGFGTMVRTWGLRVKGPVYVALFKPLSIAIAAILGVSFLGDDLYLGSVVGSVIISMGFYTVIWGKGKEEVDDYDVGSLSHDAAEAPLLTSHIVSIKR</sequence>
<feature type="transmembrane region" description="Helical" evidence="6">
    <location>
        <begin position="313"/>
        <end position="332"/>
    </location>
</feature>
<dbReference type="Pfam" id="PF00892">
    <property type="entry name" value="EamA"/>
    <property type="match status" value="2"/>
</dbReference>
<feature type="domain" description="EamA" evidence="7">
    <location>
        <begin position="195"/>
        <end position="331"/>
    </location>
</feature>
<gene>
    <name evidence="8" type="ORF">CDL12_03721</name>
</gene>
<dbReference type="EMBL" id="NKXS01000553">
    <property type="protein sequence ID" value="PIN23558.1"/>
    <property type="molecule type" value="Genomic_DNA"/>
</dbReference>
<dbReference type="Proteomes" id="UP000231279">
    <property type="component" value="Unassembled WGS sequence"/>
</dbReference>
<feature type="transmembrane region" description="Helical" evidence="6">
    <location>
        <begin position="38"/>
        <end position="61"/>
    </location>
</feature>
<keyword evidence="4 6" id="KW-1133">Transmembrane helix</keyword>
<accession>A0A2G9I1B5</accession>
<evidence type="ECO:0000313" key="9">
    <source>
        <dbReference type="Proteomes" id="UP000231279"/>
    </source>
</evidence>
<keyword evidence="3 6" id="KW-0812">Transmembrane</keyword>
<evidence type="ECO:0000256" key="6">
    <source>
        <dbReference type="RuleBase" id="RU363077"/>
    </source>
</evidence>
<comment type="caution">
    <text evidence="8">The sequence shown here is derived from an EMBL/GenBank/DDBJ whole genome shotgun (WGS) entry which is preliminary data.</text>
</comment>
<evidence type="ECO:0000256" key="5">
    <source>
        <dbReference type="ARBA" id="ARBA00023136"/>
    </source>
</evidence>
<proteinExistence type="inferred from homology"/>
<keyword evidence="5 6" id="KW-0472">Membrane</keyword>
<feature type="domain" description="EamA" evidence="7">
    <location>
        <begin position="16"/>
        <end position="151"/>
    </location>
</feature>
<dbReference type="OrthoDB" id="1727045at2759"/>
<dbReference type="InterPro" id="IPR037185">
    <property type="entry name" value="EmrE-like"/>
</dbReference>
<protein>
    <recommendedName>
        <fullName evidence="6">WAT1-related protein</fullName>
    </recommendedName>
</protein>
<evidence type="ECO:0000256" key="1">
    <source>
        <dbReference type="ARBA" id="ARBA00004141"/>
    </source>
</evidence>
<feature type="transmembrane region" description="Helical" evidence="6">
    <location>
        <begin position="223"/>
        <end position="244"/>
    </location>
</feature>
<evidence type="ECO:0000256" key="3">
    <source>
        <dbReference type="ARBA" id="ARBA00022692"/>
    </source>
</evidence>
<comment type="similarity">
    <text evidence="2 6">Belongs to the drug/metabolite transporter (DMT) superfamily. Plant drug/metabolite exporter (P-DME) (TC 2.A.7.4) family.</text>
</comment>
<evidence type="ECO:0000256" key="2">
    <source>
        <dbReference type="ARBA" id="ARBA00007635"/>
    </source>
</evidence>
<feature type="transmembrane region" description="Helical" evidence="6">
    <location>
        <begin position="104"/>
        <end position="125"/>
    </location>
</feature>
<evidence type="ECO:0000256" key="4">
    <source>
        <dbReference type="ARBA" id="ARBA00022989"/>
    </source>
</evidence>